<dbReference type="GO" id="GO:0006357">
    <property type="term" value="P:regulation of transcription by RNA polymerase II"/>
    <property type="evidence" value="ECO:0007669"/>
    <property type="project" value="InterPro"/>
</dbReference>
<dbReference type="Proteomes" id="UP000276864">
    <property type="component" value="Unassembled WGS sequence"/>
</dbReference>
<name>A0A3M6XIZ2_HORWE</name>
<evidence type="ECO:0000313" key="1">
    <source>
        <dbReference type="EMBL" id="RMX79973.1"/>
    </source>
</evidence>
<dbReference type="PANTHER" id="PTHR10026">
    <property type="entry name" value="CYCLIN"/>
    <property type="match status" value="1"/>
</dbReference>
<sequence>MATISQSSQLANPLATVAKLEGTASQLQGVPQEIEHFARFDAARLTQAAGILLRLPQEIVAQSIIILQRFYVGADGGSLLEHDLLNTTAASLYLCAKPSETPISARQVLTVLSYLASTNGDFLQAAKSDGDLSPANWHMTQGQYELKRDQLYLAESEILRVLGFQTHVALPYTLCINYLQTLEVFNGPEGSALAKRAFAHLNSALLSPQLLYLTHQPSAIATAAIYLAAREVDAKLPETEWWEVFDVDREELGFLVVALLSLEGFALERQEAFGGKVALLTQEKLRLVLEAGVANGVSAS</sequence>
<dbReference type="EMBL" id="QWIK01000554">
    <property type="protein sequence ID" value="RMY04320.1"/>
    <property type="molecule type" value="Genomic_DNA"/>
</dbReference>
<dbReference type="EMBL" id="QWIL01003170">
    <property type="protein sequence ID" value="RMX90689.1"/>
    <property type="molecule type" value="Genomic_DNA"/>
</dbReference>
<evidence type="ECO:0000313" key="6">
    <source>
        <dbReference type="Proteomes" id="UP000276864"/>
    </source>
</evidence>
<evidence type="ECO:0000313" key="3">
    <source>
        <dbReference type="EMBL" id="RMY04320.1"/>
    </source>
</evidence>
<dbReference type="SUPFAM" id="SSF47954">
    <property type="entry name" value="Cyclin-like"/>
    <property type="match status" value="2"/>
</dbReference>
<dbReference type="Proteomes" id="UP000271337">
    <property type="component" value="Unassembled WGS sequence"/>
</dbReference>
<accession>A0A3M6XIZ2</accession>
<dbReference type="Gene3D" id="1.10.472.10">
    <property type="entry name" value="Cyclin-like"/>
    <property type="match status" value="2"/>
</dbReference>
<dbReference type="Proteomes" id="UP000282582">
    <property type="component" value="Unassembled WGS sequence"/>
</dbReference>
<dbReference type="InterPro" id="IPR036915">
    <property type="entry name" value="Cyclin-like_sf"/>
</dbReference>
<evidence type="ECO:0000313" key="5">
    <source>
        <dbReference type="Proteomes" id="UP000271337"/>
    </source>
</evidence>
<dbReference type="AlphaFoldDB" id="A0A3M6XIZ2"/>
<dbReference type="EMBL" id="QWIM01002956">
    <property type="protein sequence ID" value="RMY05904.1"/>
    <property type="molecule type" value="Genomic_DNA"/>
</dbReference>
<evidence type="ECO:0008006" key="9">
    <source>
        <dbReference type="Google" id="ProtNLM"/>
    </source>
</evidence>
<dbReference type="GO" id="GO:0016538">
    <property type="term" value="F:cyclin-dependent protein serine/threonine kinase regulator activity"/>
    <property type="evidence" value="ECO:0007669"/>
    <property type="project" value="InterPro"/>
</dbReference>
<comment type="caution">
    <text evidence="2">The sequence shown here is derived from an EMBL/GenBank/DDBJ whole genome shotgun (WGS) entry which is preliminary data.</text>
</comment>
<evidence type="ECO:0000313" key="7">
    <source>
        <dbReference type="Proteomes" id="UP000281245"/>
    </source>
</evidence>
<dbReference type="OrthoDB" id="10264655at2759"/>
<reference evidence="5 6" key="1">
    <citation type="journal article" date="2018" name="BMC Genomics">
        <title>Genomic evidence for intraspecific hybridization in a clonal and extremely halotolerant yeast.</title>
        <authorList>
            <person name="Gostincar C."/>
            <person name="Stajich J.E."/>
            <person name="Zupancic J."/>
            <person name="Zalar P."/>
            <person name="Gunde-Cimerman N."/>
        </authorList>
    </citation>
    <scope>NUCLEOTIDE SEQUENCE [LARGE SCALE GENOMIC DNA]</scope>
    <source>
        <strain evidence="4 6">EXF-6651</strain>
        <strain evidence="3 8">EXF-6654</strain>
        <strain evidence="1 7">EXF-6656</strain>
        <strain evidence="2 5">EXF-6669</strain>
    </source>
</reference>
<evidence type="ECO:0000313" key="4">
    <source>
        <dbReference type="EMBL" id="RMY05904.1"/>
    </source>
</evidence>
<organism evidence="2 5">
    <name type="scientific">Hortaea werneckii</name>
    <name type="common">Black yeast</name>
    <name type="synonym">Cladosporium werneckii</name>
    <dbReference type="NCBI Taxonomy" id="91943"/>
    <lineage>
        <taxon>Eukaryota</taxon>
        <taxon>Fungi</taxon>
        <taxon>Dikarya</taxon>
        <taxon>Ascomycota</taxon>
        <taxon>Pezizomycotina</taxon>
        <taxon>Dothideomycetes</taxon>
        <taxon>Dothideomycetidae</taxon>
        <taxon>Mycosphaerellales</taxon>
        <taxon>Teratosphaeriaceae</taxon>
        <taxon>Hortaea</taxon>
    </lineage>
</organism>
<dbReference type="EMBL" id="QWIJ01000655">
    <property type="protein sequence ID" value="RMX79973.1"/>
    <property type="molecule type" value="Genomic_DNA"/>
</dbReference>
<dbReference type="Proteomes" id="UP000281245">
    <property type="component" value="Unassembled WGS sequence"/>
</dbReference>
<dbReference type="InterPro" id="IPR043198">
    <property type="entry name" value="Cyclin/Ssn8"/>
</dbReference>
<gene>
    <name evidence="4" type="ORF">D0866_15128</name>
    <name evidence="2" type="ORF">D0867_15267</name>
    <name evidence="3" type="ORF">D0868_07005</name>
    <name evidence="1" type="ORF">D0869_07902</name>
</gene>
<dbReference type="VEuPathDB" id="FungiDB:BTJ68_03275"/>
<evidence type="ECO:0000313" key="8">
    <source>
        <dbReference type="Proteomes" id="UP000282582"/>
    </source>
</evidence>
<proteinExistence type="predicted"/>
<evidence type="ECO:0000313" key="2">
    <source>
        <dbReference type="EMBL" id="RMX90689.1"/>
    </source>
</evidence>
<protein>
    <recommendedName>
        <fullName evidence="9">Cyclin N-terminal domain-containing protein</fullName>
    </recommendedName>
</protein>